<name>A0A6L3T5G1_9HYPH</name>
<dbReference type="OrthoDB" id="8005133at2"/>
<dbReference type="EMBL" id="VZZK01000005">
    <property type="protein sequence ID" value="KAB1080318.1"/>
    <property type="molecule type" value="Genomic_DNA"/>
</dbReference>
<organism evidence="2 3">
    <name type="scientific">Methylobacterium soli</name>
    <dbReference type="NCBI Taxonomy" id="553447"/>
    <lineage>
        <taxon>Bacteria</taxon>
        <taxon>Pseudomonadati</taxon>
        <taxon>Pseudomonadota</taxon>
        <taxon>Alphaproteobacteria</taxon>
        <taxon>Hyphomicrobiales</taxon>
        <taxon>Methylobacteriaceae</taxon>
        <taxon>Methylobacterium</taxon>
    </lineage>
</organism>
<dbReference type="RefSeq" id="WP_150998415.1">
    <property type="nucleotide sequence ID" value="NZ_BPQY01000488.1"/>
</dbReference>
<protein>
    <recommendedName>
        <fullName evidence="4">Porin family protein</fullName>
    </recommendedName>
</protein>
<evidence type="ECO:0000256" key="1">
    <source>
        <dbReference type="SAM" id="SignalP"/>
    </source>
</evidence>
<evidence type="ECO:0000313" key="2">
    <source>
        <dbReference type="EMBL" id="KAB1080318.1"/>
    </source>
</evidence>
<gene>
    <name evidence="2" type="ORF">F6X53_06355</name>
</gene>
<evidence type="ECO:0000313" key="3">
    <source>
        <dbReference type="Proteomes" id="UP000474159"/>
    </source>
</evidence>
<dbReference type="AlphaFoldDB" id="A0A6L3T5G1"/>
<dbReference type="Proteomes" id="UP000474159">
    <property type="component" value="Unassembled WGS sequence"/>
</dbReference>
<sequence>MKPALNLSARIAILGLTALLSLAAAPTQGADATLARERKPVSLTGSEWWALRPAQIGLAVPAPPRAAPPASPTPAPPRAVRMVYPALVQAR</sequence>
<proteinExistence type="predicted"/>
<feature type="chain" id="PRO_5026786493" description="Porin family protein" evidence="1">
    <location>
        <begin position="30"/>
        <end position="91"/>
    </location>
</feature>
<keyword evidence="1" id="KW-0732">Signal</keyword>
<accession>A0A6L3T5G1</accession>
<reference evidence="2 3" key="1">
    <citation type="submission" date="2019-09" db="EMBL/GenBank/DDBJ databases">
        <title>YIM 48816 draft genome.</title>
        <authorList>
            <person name="Jiang L."/>
        </authorList>
    </citation>
    <scope>NUCLEOTIDE SEQUENCE [LARGE SCALE GENOMIC DNA]</scope>
    <source>
        <strain evidence="2 3">YIM 48816</strain>
    </source>
</reference>
<evidence type="ECO:0008006" key="4">
    <source>
        <dbReference type="Google" id="ProtNLM"/>
    </source>
</evidence>
<comment type="caution">
    <text evidence="2">The sequence shown here is derived from an EMBL/GenBank/DDBJ whole genome shotgun (WGS) entry which is preliminary data.</text>
</comment>
<keyword evidence="3" id="KW-1185">Reference proteome</keyword>
<feature type="signal peptide" evidence="1">
    <location>
        <begin position="1"/>
        <end position="29"/>
    </location>
</feature>